<keyword evidence="9" id="KW-1185">Reference proteome</keyword>
<keyword evidence="4" id="KW-0347">Helicase</keyword>
<evidence type="ECO:0000313" key="9">
    <source>
        <dbReference type="Proteomes" id="UP001176517"/>
    </source>
</evidence>
<gene>
    <name evidence="8" type="ORF">OC846_003792</name>
</gene>
<feature type="region of interest" description="Disordered" evidence="6">
    <location>
        <begin position="718"/>
        <end position="750"/>
    </location>
</feature>
<evidence type="ECO:0000256" key="5">
    <source>
        <dbReference type="ARBA" id="ARBA00022840"/>
    </source>
</evidence>
<feature type="compositionally biased region" description="Low complexity" evidence="6">
    <location>
        <begin position="537"/>
        <end position="549"/>
    </location>
</feature>
<dbReference type="PROSITE" id="PS51192">
    <property type="entry name" value="HELICASE_ATP_BIND_1"/>
    <property type="match status" value="1"/>
</dbReference>
<dbReference type="Pfam" id="PF00270">
    <property type="entry name" value="DEAD"/>
    <property type="match status" value="1"/>
</dbReference>
<dbReference type="Gene3D" id="3.40.50.300">
    <property type="entry name" value="P-loop containing nucleotide triphosphate hydrolases"/>
    <property type="match status" value="1"/>
</dbReference>
<dbReference type="GO" id="GO:0016787">
    <property type="term" value="F:hydrolase activity"/>
    <property type="evidence" value="ECO:0007669"/>
    <property type="project" value="UniProtKB-KW"/>
</dbReference>
<dbReference type="GO" id="GO:0003724">
    <property type="term" value="F:RNA helicase activity"/>
    <property type="evidence" value="ECO:0007669"/>
    <property type="project" value="UniProtKB-EC"/>
</dbReference>
<name>A0AAN6JXM9_9BASI</name>
<accession>A0AAN6JXM9</accession>
<comment type="caution">
    <text evidence="8">The sequence shown here is derived from an EMBL/GenBank/DDBJ whole genome shotgun (WGS) entry which is preliminary data.</text>
</comment>
<dbReference type="SUPFAM" id="SSF52540">
    <property type="entry name" value="P-loop containing nucleoside triphosphate hydrolases"/>
    <property type="match status" value="2"/>
</dbReference>
<feature type="region of interest" description="Disordered" evidence="6">
    <location>
        <begin position="471"/>
        <end position="499"/>
    </location>
</feature>
<evidence type="ECO:0000256" key="3">
    <source>
        <dbReference type="ARBA" id="ARBA00022801"/>
    </source>
</evidence>
<feature type="domain" description="Helicase ATP-binding" evidence="7">
    <location>
        <begin position="131"/>
        <end position="424"/>
    </location>
</feature>
<keyword evidence="3" id="KW-0378">Hydrolase</keyword>
<dbReference type="InterPro" id="IPR027417">
    <property type="entry name" value="P-loop_NTPase"/>
</dbReference>
<feature type="compositionally biased region" description="Basic and acidic residues" evidence="6">
    <location>
        <begin position="913"/>
        <end position="945"/>
    </location>
</feature>
<dbReference type="InterPro" id="IPR014001">
    <property type="entry name" value="Helicase_ATP-bd"/>
</dbReference>
<dbReference type="PANTHER" id="PTHR47963:SF8">
    <property type="entry name" value="ATP-DEPENDENT RNA HELICASE DEAD"/>
    <property type="match status" value="1"/>
</dbReference>
<dbReference type="InterPro" id="IPR050547">
    <property type="entry name" value="DEAD_box_RNA_helicases"/>
</dbReference>
<dbReference type="GO" id="GO:0005524">
    <property type="term" value="F:ATP binding"/>
    <property type="evidence" value="ECO:0007669"/>
    <property type="project" value="UniProtKB-KW"/>
</dbReference>
<sequence>MQRLVRITAAAASSASSLSRTAAPQAASACSCKLWRNSPSASRRAASTSAAASAAAPSTSTSNTYTPSSSSSSSSLASSSASDLSKDVSLPTDANAVAKFVDLGLPRPLARQLIAAYPHIKAPTLAQVALLDALPKPNDIILRAHTGTGKSFALLLGLLAKPRVLFPRNPAASPSSTDAAQHGIASIVVVPSNELAFQYLAWARALLPQSGPELHPIIQVLVRGHPTLSAEAQIDLLRNSPPHLLIATPTRIMELLNSKTNDGATLLGLSSLRTVALDEADALLDLPGRFPTHKLKWKHTVHPAPALVFLNELMRYRPSCSGGSMLPSAGLEREEGRYLDERRPPEAIRRTAHMSREALESKQQQSLRQQSAAGSFYSAFNFAIPLPRYGPSGSPPVQLVVTSATANAVLRHFFGARTGWLRTGVKDSVGRPHGQSSSSIQARKERVTGVWLDLSGLTKASAELTLAISTQDKDKKSNKAKERESQNSFPSGAEGSISAKLREEAAKLDAPDESMYPCTMPEELTHYCIVVDEPDPESGSAPSSPPRSSTGKDADLASVLPPMRNLDPRAFIRPYRKALDLMRERGQPDLATTIRSVSVPVHELDIQLLSALAFAFASDQATRALALIPPQWSLRKTKEALKSWQVPVRLLDGEDDSEPEADQGSDSPVLYLLQATSARGLDLPTLSHVFIVGIESVGDAVRYTHLAGRASRIGSGSEIARIPSLPPATAEDAQHEGDSEAMQSSAPETLQPLRPLGKVVTILRGLPHAFVARRRAALQAWASLSKAERAERGIKRPQHDAIMVSSAERKFWTVWRRTGISGRKKVRVGGIGKWDLSLVGGEAGDDLSLDDWEIDEEADEGGVEEEIDEDEEDDGVFEKMAAPERSAPRRSNQMTASAPYQALVRPQWSNPRQFRERPERDHQPRKWDRASARSRRVNDDDRLEFGDSGSGYDRPRRTRFPNSTFSERGRVPASRGY</sequence>
<evidence type="ECO:0000259" key="7">
    <source>
        <dbReference type="PROSITE" id="PS51192"/>
    </source>
</evidence>
<dbReference type="Proteomes" id="UP001176517">
    <property type="component" value="Unassembled WGS sequence"/>
</dbReference>
<protein>
    <recommendedName>
        <fullName evidence="1">RNA helicase</fullName>
        <ecNumber evidence="1">3.6.4.13</ecNumber>
    </recommendedName>
</protein>
<dbReference type="GO" id="GO:0003723">
    <property type="term" value="F:RNA binding"/>
    <property type="evidence" value="ECO:0007669"/>
    <property type="project" value="TreeGrafter"/>
</dbReference>
<keyword evidence="2" id="KW-0547">Nucleotide-binding</keyword>
<dbReference type="PROSITE" id="PS51257">
    <property type="entry name" value="PROKAR_LIPOPROTEIN"/>
    <property type="match status" value="1"/>
</dbReference>
<evidence type="ECO:0000256" key="6">
    <source>
        <dbReference type="SAM" id="MobiDB-lite"/>
    </source>
</evidence>
<dbReference type="SMART" id="SM00487">
    <property type="entry name" value="DEXDc"/>
    <property type="match status" value="1"/>
</dbReference>
<dbReference type="InterPro" id="IPR011545">
    <property type="entry name" value="DEAD/DEAH_box_helicase_dom"/>
</dbReference>
<reference evidence="8" key="1">
    <citation type="journal article" date="2023" name="PhytoFront">
        <title>Draft Genome Resources of Seven Strains of Tilletia horrida, Causal Agent of Kernel Smut of Rice.</title>
        <authorList>
            <person name="Khanal S."/>
            <person name="Antony Babu S."/>
            <person name="Zhou X.G."/>
        </authorList>
    </citation>
    <scope>NUCLEOTIDE SEQUENCE</scope>
    <source>
        <strain evidence="8">TX6</strain>
    </source>
</reference>
<evidence type="ECO:0000313" key="8">
    <source>
        <dbReference type="EMBL" id="KAK0550167.1"/>
    </source>
</evidence>
<feature type="region of interest" description="Disordered" evidence="6">
    <location>
        <begin position="882"/>
        <end position="977"/>
    </location>
</feature>
<feature type="compositionally biased region" description="Polar residues" evidence="6">
    <location>
        <begin position="889"/>
        <end position="898"/>
    </location>
</feature>
<dbReference type="CDD" id="cd18785">
    <property type="entry name" value="SF2_C"/>
    <property type="match status" value="1"/>
</dbReference>
<dbReference type="EC" id="3.6.4.13" evidence="1"/>
<proteinExistence type="predicted"/>
<evidence type="ECO:0000256" key="1">
    <source>
        <dbReference type="ARBA" id="ARBA00012552"/>
    </source>
</evidence>
<feature type="region of interest" description="Disordered" evidence="6">
    <location>
        <begin position="532"/>
        <end position="560"/>
    </location>
</feature>
<keyword evidence="5" id="KW-0067">ATP-binding</keyword>
<dbReference type="EMBL" id="JAPDMZ010000098">
    <property type="protein sequence ID" value="KAK0550167.1"/>
    <property type="molecule type" value="Genomic_DNA"/>
</dbReference>
<evidence type="ECO:0000256" key="2">
    <source>
        <dbReference type="ARBA" id="ARBA00022741"/>
    </source>
</evidence>
<dbReference type="AlphaFoldDB" id="A0AAN6JXM9"/>
<dbReference type="PANTHER" id="PTHR47963">
    <property type="entry name" value="DEAD-BOX ATP-DEPENDENT RNA HELICASE 47, MITOCHONDRIAL"/>
    <property type="match status" value="1"/>
</dbReference>
<evidence type="ECO:0000256" key="4">
    <source>
        <dbReference type="ARBA" id="ARBA00022806"/>
    </source>
</evidence>
<feature type="region of interest" description="Disordered" evidence="6">
    <location>
        <begin position="46"/>
        <end position="77"/>
    </location>
</feature>
<organism evidence="8 9">
    <name type="scientific">Tilletia horrida</name>
    <dbReference type="NCBI Taxonomy" id="155126"/>
    <lineage>
        <taxon>Eukaryota</taxon>
        <taxon>Fungi</taxon>
        <taxon>Dikarya</taxon>
        <taxon>Basidiomycota</taxon>
        <taxon>Ustilaginomycotina</taxon>
        <taxon>Exobasidiomycetes</taxon>
        <taxon>Tilletiales</taxon>
        <taxon>Tilletiaceae</taxon>
        <taxon>Tilletia</taxon>
    </lineage>
</organism>
<feature type="compositionally biased region" description="Basic and acidic residues" evidence="6">
    <location>
        <begin position="471"/>
        <end position="485"/>
    </location>
</feature>